<dbReference type="InterPro" id="IPR029063">
    <property type="entry name" value="SAM-dependent_MTases_sf"/>
</dbReference>
<dbReference type="RefSeq" id="XP_013343490.1">
    <property type="nucleotide sequence ID" value="XM_013488036.1"/>
</dbReference>
<protein>
    <recommendedName>
        <fullName evidence="6">rRNA methyltransferase 2, mitochondrial</fullName>
    </recommendedName>
</protein>
<dbReference type="Pfam" id="PF01728">
    <property type="entry name" value="FtsJ"/>
    <property type="match status" value="1"/>
</dbReference>
<name>A0A074YFT3_AURSE</name>
<dbReference type="PANTHER" id="PTHR10920">
    <property type="entry name" value="RIBOSOMAL RNA METHYLTRANSFERASE"/>
    <property type="match status" value="1"/>
</dbReference>
<evidence type="ECO:0000256" key="7">
    <source>
        <dbReference type="SAM" id="MobiDB-lite"/>
    </source>
</evidence>
<dbReference type="InterPro" id="IPR050082">
    <property type="entry name" value="RNA_methyltr_RlmE"/>
</dbReference>
<dbReference type="HOGENOM" id="CLU_009422_2_0_1"/>
<dbReference type="InterPro" id="IPR015507">
    <property type="entry name" value="rRNA-MeTfrase_E"/>
</dbReference>
<feature type="region of interest" description="Disordered" evidence="7">
    <location>
        <begin position="164"/>
        <end position="241"/>
    </location>
</feature>
<evidence type="ECO:0000313" key="10">
    <source>
        <dbReference type="Proteomes" id="UP000030641"/>
    </source>
</evidence>
<dbReference type="AlphaFoldDB" id="A0A074YFT3"/>
<dbReference type="GeneID" id="25366522"/>
<evidence type="ECO:0000256" key="2">
    <source>
        <dbReference type="ARBA" id="ARBA00022552"/>
    </source>
</evidence>
<dbReference type="FunCoup" id="A0A074YFT3">
    <property type="interactions" value="14"/>
</dbReference>
<comment type="similarity">
    <text evidence="1">Belongs to the class I-like SAM-binding methyltransferase superfamily. RNA methyltransferase RlmE family.</text>
</comment>
<proteinExistence type="inferred from homology"/>
<feature type="domain" description="Ribosomal RNA methyltransferase FtsJ" evidence="8">
    <location>
        <begin position="75"/>
        <end position="359"/>
    </location>
</feature>
<evidence type="ECO:0000259" key="8">
    <source>
        <dbReference type="Pfam" id="PF01728"/>
    </source>
</evidence>
<reference evidence="9 10" key="1">
    <citation type="journal article" date="2014" name="BMC Genomics">
        <title>Genome sequencing of four Aureobasidium pullulans varieties: biotechnological potential, stress tolerance, and description of new species.</title>
        <authorList>
            <person name="Gostin Ar C."/>
            <person name="Ohm R.A."/>
            <person name="Kogej T."/>
            <person name="Sonjak S."/>
            <person name="Turk M."/>
            <person name="Zajc J."/>
            <person name="Zalar P."/>
            <person name="Grube M."/>
            <person name="Sun H."/>
            <person name="Han J."/>
            <person name="Sharma A."/>
            <person name="Chiniquy J."/>
            <person name="Ngan C.Y."/>
            <person name="Lipzen A."/>
            <person name="Barry K."/>
            <person name="Grigoriev I.V."/>
            <person name="Gunde-Cimerman N."/>
        </authorList>
    </citation>
    <scope>NUCLEOTIDE SEQUENCE [LARGE SCALE GENOMIC DNA]</scope>
    <source>
        <strain evidence="9 10">EXF-2481</strain>
    </source>
</reference>
<evidence type="ECO:0000256" key="3">
    <source>
        <dbReference type="ARBA" id="ARBA00022603"/>
    </source>
</evidence>
<feature type="compositionally biased region" description="Acidic residues" evidence="7">
    <location>
        <begin position="176"/>
        <end position="188"/>
    </location>
</feature>
<keyword evidence="2" id="KW-0698">rRNA processing</keyword>
<dbReference type="EMBL" id="KL584760">
    <property type="protein sequence ID" value="KEQ94924.1"/>
    <property type="molecule type" value="Genomic_DNA"/>
</dbReference>
<evidence type="ECO:0000256" key="4">
    <source>
        <dbReference type="ARBA" id="ARBA00022679"/>
    </source>
</evidence>
<keyword evidence="10" id="KW-1185">Reference proteome</keyword>
<sequence>MNCLRQTHRRLIQSNRTLALLPPIETCRLVIPALSSHANLTPRTSIAHGSSSSTRWKTRQTRDHFAREAKVAGLKSRAAFKLLELDSKHHIFRKGGTVVDLGYAPGSWSQVAVSRTSPGGRVLGIDIIPAQPPRGASSIQGNFLSAEVQAEVRRYVRDPALGRARARVTMSKRGEGEEEDGPTEEEVESESRGVLRMTQETKTIGTEQPGPQEEEEGDQQQQQPDQEAEKDEEAQLSVRKKDLRDGRVVDVVLSDMSAPWEQTTGHWIRSVSNPYFRMMNTSGTPFRDHAGSMDLCNAALTFCYDTLRTGGHFMCKFYQGSEDKAFENRLKKLFDKVHKEKPESSRKESKEAYFVALRRKPDVPRELVFPDEYVEDSEFPE</sequence>
<dbReference type="HAMAP" id="MF_01547">
    <property type="entry name" value="RNA_methyltr_E"/>
    <property type="match status" value="1"/>
</dbReference>
<keyword evidence="5" id="KW-0949">S-adenosyl-L-methionine</keyword>
<evidence type="ECO:0000256" key="6">
    <source>
        <dbReference type="ARBA" id="ARBA00041184"/>
    </source>
</evidence>
<evidence type="ECO:0000313" key="9">
    <source>
        <dbReference type="EMBL" id="KEQ94924.1"/>
    </source>
</evidence>
<organism evidence="9 10">
    <name type="scientific">Aureobasidium subglaciale (strain EXF-2481)</name>
    <name type="common">Aureobasidium pullulans var. subglaciale</name>
    <dbReference type="NCBI Taxonomy" id="1043005"/>
    <lineage>
        <taxon>Eukaryota</taxon>
        <taxon>Fungi</taxon>
        <taxon>Dikarya</taxon>
        <taxon>Ascomycota</taxon>
        <taxon>Pezizomycotina</taxon>
        <taxon>Dothideomycetes</taxon>
        <taxon>Dothideomycetidae</taxon>
        <taxon>Dothideales</taxon>
        <taxon>Saccotheciaceae</taxon>
        <taxon>Aureobasidium</taxon>
    </lineage>
</organism>
<dbReference type="InterPro" id="IPR002877">
    <property type="entry name" value="RNA_MeTrfase_FtsJ_dom"/>
</dbReference>
<dbReference type="Proteomes" id="UP000030641">
    <property type="component" value="Unassembled WGS sequence"/>
</dbReference>
<dbReference type="GO" id="GO:0008650">
    <property type="term" value="F:rRNA (uridine-2'-O-)-methyltransferase activity"/>
    <property type="evidence" value="ECO:0007669"/>
    <property type="project" value="TreeGrafter"/>
</dbReference>
<keyword evidence="3" id="KW-0489">Methyltransferase</keyword>
<keyword evidence="4" id="KW-0808">Transferase</keyword>
<dbReference type="OMA" id="WSQVAVN"/>
<dbReference type="InParanoid" id="A0A074YFT3"/>
<accession>A0A074YFT3</accession>
<dbReference type="GO" id="GO:0005739">
    <property type="term" value="C:mitochondrion"/>
    <property type="evidence" value="ECO:0007669"/>
    <property type="project" value="TreeGrafter"/>
</dbReference>
<dbReference type="Gene3D" id="3.40.50.150">
    <property type="entry name" value="Vaccinia Virus protein VP39"/>
    <property type="match status" value="1"/>
</dbReference>
<dbReference type="OrthoDB" id="20105at2759"/>
<gene>
    <name evidence="9" type="ORF">AUEXF2481DRAFT_40162</name>
</gene>
<evidence type="ECO:0000256" key="1">
    <source>
        <dbReference type="ARBA" id="ARBA00009258"/>
    </source>
</evidence>
<evidence type="ECO:0000256" key="5">
    <source>
        <dbReference type="ARBA" id="ARBA00022691"/>
    </source>
</evidence>
<dbReference type="SUPFAM" id="SSF53335">
    <property type="entry name" value="S-adenosyl-L-methionine-dependent methyltransferases"/>
    <property type="match status" value="1"/>
</dbReference>
<dbReference type="PANTHER" id="PTHR10920:SF18">
    <property type="entry name" value="RRNA METHYLTRANSFERASE 2, MITOCHONDRIAL"/>
    <property type="match status" value="1"/>
</dbReference>
<dbReference type="STRING" id="1043005.A0A074YFT3"/>